<keyword evidence="2" id="KW-1185">Reference proteome</keyword>
<dbReference type="AlphaFoldDB" id="A0A0R2C6N1"/>
<gene>
    <name evidence="1" type="ORF">FD19_GL000859</name>
</gene>
<dbReference type="STRING" id="1423810.FD19_GL000859"/>
<dbReference type="GO" id="GO:0000287">
    <property type="term" value="F:magnesium ion binding"/>
    <property type="evidence" value="ECO:0007669"/>
    <property type="project" value="TreeGrafter"/>
</dbReference>
<dbReference type="PATRIC" id="fig|1423810.4.peg.886"/>
<dbReference type="CDD" id="cd07516">
    <property type="entry name" value="HAD_Pase"/>
    <property type="match status" value="1"/>
</dbReference>
<dbReference type="PANTHER" id="PTHR10000:SF8">
    <property type="entry name" value="HAD SUPERFAMILY HYDROLASE-LIKE, TYPE 3"/>
    <property type="match status" value="1"/>
</dbReference>
<dbReference type="EMBL" id="AYZK01000002">
    <property type="protein sequence ID" value="KRM87358.1"/>
    <property type="molecule type" value="Genomic_DNA"/>
</dbReference>
<evidence type="ECO:0000313" key="2">
    <source>
        <dbReference type="Proteomes" id="UP000051789"/>
    </source>
</evidence>
<dbReference type="InterPro" id="IPR000150">
    <property type="entry name" value="Cof"/>
</dbReference>
<protein>
    <recommendedName>
        <fullName evidence="3">HAD superfamily hydrolase</fullName>
    </recommendedName>
</protein>
<dbReference type="InterPro" id="IPR006379">
    <property type="entry name" value="HAD-SF_hydro_IIB"/>
</dbReference>
<dbReference type="SFLD" id="SFLDG01140">
    <property type="entry name" value="C2.B:_Phosphomannomutase_and_P"/>
    <property type="match status" value="1"/>
</dbReference>
<dbReference type="InterPro" id="IPR023214">
    <property type="entry name" value="HAD_sf"/>
</dbReference>
<organism evidence="1 2">
    <name type="scientific">Lacticaseibacillus thailandensis DSM 22698 = JCM 13996</name>
    <dbReference type="NCBI Taxonomy" id="1423810"/>
    <lineage>
        <taxon>Bacteria</taxon>
        <taxon>Bacillati</taxon>
        <taxon>Bacillota</taxon>
        <taxon>Bacilli</taxon>
        <taxon>Lactobacillales</taxon>
        <taxon>Lactobacillaceae</taxon>
        <taxon>Lacticaseibacillus</taxon>
    </lineage>
</organism>
<dbReference type="PROSITE" id="PS01229">
    <property type="entry name" value="COF_2"/>
    <property type="match status" value="1"/>
</dbReference>
<dbReference type="InterPro" id="IPR036412">
    <property type="entry name" value="HAD-like_sf"/>
</dbReference>
<dbReference type="SFLD" id="SFLDG01144">
    <property type="entry name" value="C2.B.4:_PGP_Like"/>
    <property type="match status" value="1"/>
</dbReference>
<evidence type="ECO:0008006" key="3">
    <source>
        <dbReference type="Google" id="ProtNLM"/>
    </source>
</evidence>
<dbReference type="Gene3D" id="3.40.50.1000">
    <property type="entry name" value="HAD superfamily/HAD-like"/>
    <property type="match status" value="1"/>
</dbReference>
<name>A0A0R2C6N1_9LACO</name>
<comment type="caution">
    <text evidence="1">The sequence shown here is derived from an EMBL/GenBank/DDBJ whole genome shotgun (WGS) entry which is preliminary data.</text>
</comment>
<dbReference type="SUPFAM" id="SSF56784">
    <property type="entry name" value="HAD-like"/>
    <property type="match status" value="1"/>
</dbReference>
<dbReference type="PANTHER" id="PTHR10000">
    <property type="entry name" value="PHOSPHOSERINE PHOSPHATASE"/>
    <property type="match status" value="1"/>
</dbReference>
<dbReference type="NCBIfam" id="TIGR00099">
    <property type="entry name" value="Cof-subfamily"/>
    <property type="match status" value="1"/>
</dbReference>
<accession>A0A0R2C6N1</accession>
<dbReference type="Gene3D" id="3.30.1240.10">
    <property type="match status" value="1"/>
</dbReference>
<dbReference type="RefSeq" id="WP_056969164.1">
    <property type="nucleotide sequence ID" value="NZ_AYZK01000002.1"/>
</dbReference>
<dbReference type="NCBIfam" id="TIGR01484">
    <property type="entry name" value="HAD-SF-IIB"/>
    <property type="match status" value="1"/>
</dbReference>
<dbReference type="PROSITE" id="PS01228">
    <property type="entry name" value="COF_1"/>
    <property type="match status" value="1"/>
</dbReference>
<reference evidence="1 2" key="1">
    <citation type="journal article" date="2015" name="Genome Announc.">
        <title>Expanding the biotechnology potential of lactobacilli through comparative genomics of 213 strains and associated genera.</title>
        <authorList>
            <person name="Sun Z."/>
            <person name="Harris H.M."/>
            <person name="McCann A."/>
            <person name="Guo C."/>
            <person name="Argimon S."/>
            <person name="Zhang W."/>
            <person name="Yang X."/>
            <person name="Jeffery I.B."/>
            <person name="Cooney J.C."/>
            <person name="Kagawa T.F."/>
            <person name="Liu W."/>
            <person name="Song Y."/>
            <person name="Salvetti E."/>
            <person name="Wrobel A."/>
            <person name="Rasinkangas P."/>
            <person name="Parkhill J."/>
            <person name="Rea M.C."/>
            <person name="O'Sullivan O."/>
            <person name="Ritari J."/>
            <person name="Douillard F.P."/>
            <person name="Paul Ross R."/>
            <person name="Yang R."/>
            <person name="Briner A.E."/>
            <person name="Felis G.E."/>
            <person name="de Vos W.M."/>
            <person name="Barrangou R."/>
            <person name="Klaenhammer T.R."/>
            <person name="Caufield P.W."/>
            <person name="Cui Y."/>
            <person name="Zhang H."/>
            <person name="O'Toole P.W."/>
        </authorList>
    </citation>
    <scope>NUCLEOTIDE SEQUENCE [LARGE SCALE GENOMIC DNA]</scope>
    <source>
        <strain evidence="1 2">DSM 22698</strain>
    </source>
</reference>
<dbReference type="Pfam" id="PF08282">
    <property type="entry name" value="Hydrolase_3"/>
    <property type="match status" value="1"/>
</dbReference>
<dbReference type="NCBIfam" id="NF007806">
    <property type="entry name" value="PRK10513.1"/>
    <property type="match status" value="1"/>
</dbReference>
<dbReference type="SFLD" id="SFLDS00003">
    <property type="entry name" value="Haloacid_Dehalogenase"/>
    <property type="match status" value="1"/>
</dbReference>
<proteinExistence type="predicted"/>
<dbReference type="Proteomes" id="UP000051789">
    <property type="component" value="Unassembled WGS sequence"/>
</dbReference>
<sequence>MTIKLIATDMDGTLLNHDNAVSQRNREAIRAARAAGVRVVLCTGRPLPGIATYLEPLGLTTDDDYAIAYNGALVQSCASGTVLLQHEVTLADYARFYTLSQRFHVDIHAEDNQTLYAGQSPTSALTRTEARLTFINLVVRTPDDFAPDTRFAKIMFIDQPAQIDRLQAHLAPATRAAYTIVRSEPYFLEVLNQRASKGRALAGLAAKLHVQPDEVMVLGDQANDLSMFNYAGWGVAMGNAIPAVKAQANAVTGTNAEDGVAQAIERYVLR</sequence>
<evidence type="ECO:0000313" key="1">
    <source>
        <dbReference type="EMBL" id="KRM87358.1"/>
    </source>
</evidence>
<dbReference type="GO" id="GO:0005829">
    <property type="term" value="C:cytosol"/>
    <property type="evidence" value="ECO:0007669"/>
    <property type="project" value="TreeGrafter"/>
</dbReference>
<dbReference type="GO" id="GO:0016791">
    <property type="term" value="F:phosphatase activity"/>
    <property type="evidence" value="ECO:0007669"/>
    <property type="project" value="UniProtKB-ARBA"/>
</dbReference>